<dbReference type="GO" id="GO:0004523">
    <property type="term" value="F:RNA-DNA hybrid ribonuclease activity"/>
    <property type="evidence" value="ECO:0007669"/>
    <property type="project" value="InterPro"/>
</dbReference>
<dbReference type="PROSITE" id="PS50879">
    <property type="entry name" value="RNASE_H_1"/>
    <property type="match status" value="1"/>
</dbReference>
<evidence type="ECO:0000313" key="2">
    <source>
        <dbReference type="EMBL" id="RZC11486.1"/>
    </source>
</evidence>
<gene>
    <name evidence="2" type="ORF">D0Y65_011605</name>
</gene>
<dbReference type="Pfam" id="PF13456">
    <property type="entry name" value="RVT_3"/>
    <property type="match status" value="1"/>
</dbReference>
<dbReference type="InterPro" id="IPR012337">
    <property type="entry name" value="RNaseH-like_sf"/>
</dbReference>
<feature type="domain" description="RNase H type-1" evidence="1">
    <location>
        <begin position="56"/>
        <end position="186"/>
    </location>
</feature>
<feature type="non-terminal residue" evidence="2">
    <location>
        <position position="1"/>
    </location>
</feature>
<dbReference type="Proteomes" id="UP000289340">
    <property type="component" value="Chromosome 5"/>
</dbReference>
<sequence>LGHDALPSKAFMVRRHIAVTSTSPICGADIKDLHHIFLVHSQVQQLGRITIYIQANGNQITIHSNGSCVVDSGRAGFGGLLRYSNGCWIQGFYGRLGDVDILKAEFMGLLQGPKIAWDMHYSNIICVTNSALAMKLIQQPLQPCHAYATLIANIKDFQRKEWSLEFCPSLREGNQCADFLSKRGLHGNVFLVIVDVPPHDMVELWLLRLS</sequence>
<dbReference type="PANTHER" id="PTHR34023">
    <property type="entry name" value="RNASE H DOMAIN-CONTAINING PROTEIN"/>
    <property type="match status" value="1"/>
</dbReference>
<dbReference type="EMBL" id="QZWG01000005">
    <property type="protein sequence ID" value="RZC11486.1"/>
    <property type="molecule type" value="Genomic_DNA"/>
</dbReference>
<dbReference type="SUPFAM" id="SSF53098">
    <property type="entry name" value="Ribonuclease H-like"/>
    <property type="match status" value="1"/>
</dbReference>
<name>A0A445KKW0_GLYSO</name>
<reference evidence="2 3" key="1">
    <citation type="submission" date="2018-09" db="EMBL/GenBank/DDBJ databases">
        <title>A high-quality reference genome of wild soybean provides a powerful tool to mine soybean genomes.</title>
        <authorList>
            <person name="Xie M."/>
            <person name="Chung C.Y.L."/>
            <person name="Li M.-W."/>
            <person name="Wong F.-L."/>
            <person name="Chan T.-F."/>
            <person name="Lam H.-M."/>
        </authorList>
    </citation>
    <scope>NUCLEOTIDE SEQUENCE [LARGE SCALE GENOMIC DNA]</scope>
    <source>
        <strain evidence="3">cv. W05</strain>
        <tissue evidence="2">Hypocotyl of etiolated seedlings</tissue>
    </source>
</reference>
<evidence type="ECO:0000313" key="3">
    <source>
        <dbReference type="Proteomes" id="UP000289340"/>
    </source>
</evidence>
<keyword evidence="3" id="KW-1185">Reference proteome</keyword>
<evidence type="ECO:0000259" key="1">
    <source>
        <dbReference type="PROSITE" id="PS50879"/>
    </source>
</evidence>
<dbReference type="PANTHER" id="PTHR34023:SF5">
    <property type="entry name" value="RNASE H TYPE-1 DOMAIN-CONTAINING PROTEIN"/>
    <property type="match status" value="1"/>
</dbReference>
<protein>
    <recommendedName>
        <fullName evidence="1">RNase H type-1 domain-containing protein</fullName>
    </recommendedName>
</protein>
<dbReference type="AlphaFoldDB" id="A0A445KKW0"/>
<dbReference type="CDD" id="cd06222">
    <property type="entry name" value="RNase_H_like"/>
    <property type="match status" value="1"/>
</dbReference>
<comment type="caution">
    <text evidence="2">The sequence shown here is derived from an EMBL/GenBank/DDBJ whole genome shotgun (WGS) entry which is preliminary data.</text>
</comment>
<dbReference type="InterPro" id="IPR036397">
    <property type="entry name" value="RNaseH_sf"/>
</dbReference>
<proteinExistence type="predicted"/>
<dbReference type="GO" id="GO:0003676">
    <property type="term" value="F:nucleic acid binding"/>
    <property type="evidence" value="ECO:0007669"/>
    <property type="project" value="InterPro"/>
</dbReference>
<organism evidence="2 3">
    <name type="scientific">Glycine soja</name>
    <name type="common">Wild soybean</name>
    <dbReference type="NCBI Taxonomy" id="3848"/>
    <lineage>
        <taxon>Eukaryota</taxon>
        <taxon>Viridiplantae</taxon>
        <taxon>Streptophyta</taxon>
        <taxon>Embryophyta</taxon>
        <taxon>Tracheophyta</taxon>
        <taxon>Spermatophyta</taxon>
        <taxon>Magnoliopsida</taxon>
        <taxon>eudicotyledons</taxon>
        <taxon>Gunneridae</taxon>
        <taxon>Pentapetalae</taxon>
        <taxon>rosids</taxon>
        <taxon>fabids</taxon>
        <taxon>Fabales</taxon>
        <taxon>Fabaceae</taxon>
        <taxon>Papilionoideae</taxon>
        <taxon>50 kb inversion clade</taxon>
        <taxon>NPAAA clade</taxon>
        <taxon>indigoferoid/millettioid clade</taxon>
        <taxon>Phaseoleae</taxon>
        <taxon>Glycine</taxon>
        <taxon>Glycine subgen. Soja</taxon>
    </lineage>
</organism>
<dbReference type="InterPro" id="IPR002156">
    <property type="entry name" value="RNaseH_domain"/>
</dbReference>
<accession>A0A445KKW0</accession>
<dbReference type="InterPro" id="IPR044730">
    <property type="entry name" value="RNase_H-like_dom_plant"/>
</dbReference>
<dbReference type="Gene3D" id="3.30.420.10">
    <property type="entry name" value="Ribonuclease H-like superfamily/Ribonuclease H"/>
    <property type="match status" value="1"/>
</dbReference>